<evidence type="ECO:0000313" key="2">
    <source>
        <dbReference type="Proteomes" id="UP001301140"/>
    </source>
</evidence>
<dbReference type="EMBL" id="JARGEQ010000047">
    <property type="protein sequence ID" value="MDF1585846.1"/>
    <property type="molecule type" value="Genomic_DNA"/>
</dbReference>
<dbReference type="Gene3D" id="3.40.50.11310">
    <property type="entry name" value="Bacterial phosphonate metabolism protein PhnH"/>
    <property type="match status" value="1"/>
</dbReference>
<proteinExistence type="predicted"/>
<dbReference type="NCBIfam" id="TIGR03292">
    <property type="entry name" value="PhnH_redo"/>
    <property type="match status" value="1"/>
</dbReference>
<dbReference type="GO" id="GO:0019634">
    <property type="term" value="P:organic phosphonate metabolic process"/>
    <property type="evidence" value="ECO:0007669"/>
    <property type="project" value="InterPro"/>
</dbReference>
<comment type="caution">
    <text evidence="1">The sequence shown here is derived from an EMBL/GenBank/DDBJ whole genome shotgun (WGS) entry which is preliminary data.</text>
</comment>
<dbReference type="Proteomes" id="UP001301140">
    <property type="component" value="Unassembled WGS sequence"/>
</dbReference>
<dbReference type="InterPro" id="IPR008772">
    <property type="entry name" value="Phosphonate_metab_PhnH"/>
</dbReference>
<sequence>MAALGTDAAIAEGFADPVTASQEHFRHLLDALSRPGRIVELGAGLPAAPAPLSRGSYALLLSLLDYETPLWLAEAGEAAASLRFHCGCPVTECTGDAVFAVAPGGAAPALEEFAQGTPDYPDRSTTLLLEVEALGEGGQELVLRGPGIEESAVLRVGGLDAGLVGQLRANHRSFPQGVDIVLVAGSRIAGLPRTTEVEIR</sequence>
<dbReference type="SUPFAM" id="SSF159709">
    <property type="entry name" value="PhnH-like"/>
    <property type="match status" value="1"/>
</dbReference>
<accession>A0AAP3UZ25</accession>
<evidence type="ECO:0000313" key="1">
    <source>
        <dbReference type="EMBL" id="MDF1585846.1"/>
    </source>
</evidence>
<keyword evidence="2" id="KW-1185">Reference proteome</keyword>
<organism evidence="1 2">
    <name type="scientific">Marinimicrococcus flavescens</name>
    <dbReference type="NCBI Taxonomy" id="3031815"/>
    <lineage>
        <taxon>Bacteria</taxon>
        <taxon>Pseudomonadati</taxon>
        <taxon>Pseudomonadota</taxon>
        <taxon>Alphaproteobacteria</taxon>
        <taxon>Geminicoccales</taxon>
        <taxon>Geminicoccaceae</taxon>
        <taxon>Marinimicrococcus</taxon>
    </lineage>
</organism>
<name>A0AAP3UZ25_9PROT</name>
<dbReference type="RefSeq" id="WP_327788267.1">
    <property type="nucleotide sequence ID" value="NZ_JARGEQ010000047.1"/>
</dbReference>
<reference evidence="1 2" key="1">
    <citation type="submission" date="2023-03" db="EMBL/GenBank/DDBJ databases">
        <title>YIM 152171 draft genome.</title>
        <authorList>
            <person name="Yang Z."/>
        </authorList>
    </citation>
    <scope>NUCLEOTIDE SEQUENCE [LARGE SCALE GENOMIC DNA]</scope>
    <source>
        <strain evidence="1 2">YIM 152171</strain>
    </source>
</reference>
<dbReference type="InterPro" id="IPR038058">
    <property type="entry name" value="PhnH-like_sp"/>
</dbReference>
<protein>
    <submittedName>
        <fullName evidence="1">Phosphonate C-P lyase system protein PhnH</fullName>
    </submittedName>
</protein>
<dbReference type="AlphaFoldDB" id="A0AAP3UZ25"/>
<dbReference type="PIRSF" id="PIRSF020680">
    <property type="entry name" value="PhnH"/>
    <property type="match status" value="1"/>
</dbReference>
<dbReference type="GO" id="GO:0016829">
    <property type="term" value="F:lyase activity"/>
    <property type="evidence" value="ECO:0007669"/>
    <property type="project" value="UniProtKB-KW"/>
</dbReference>
<gene>
    <name evidence="1" type="primary">phnH</name>
    <name evidence="1" type="ORF">PZ740_05545</name>
</gene>
<keyword evidence="1" id="KW-0456">Lyase</keyword>
<dbReference type="Pfam" id="PF05845">
    <property type="entry name" value="PhnH"/>
    <property type="match status" value="1"/>
</dbReference>